<keyword evidence="2" id="KW-0812">Transmembrane</keyword>
<evidence type="ECO:0000256" key="2">
    <source>
        <dbReference type="SAM" id="Phobius"/>
    </source>
</evidence>
<dbReference type="AlphaFoldDB" id="A0A7S0HVV3"/>
<reference evidence="3" key="1">
    <citation type="submission" date="2021-01" db="EMBL/GenBank/DDBJ databases">
        <authorList>
            <person name="Corre E."/>
            <person name="Pelletier E."/>
            <person name="Niang G."/>
            <person name="Scheremetjew M."/>
            <person name="Finn R."/>
            <person name="Kale V."/>
            <person name="Holt S."/>
            <person name="Cochrane G."/>
            <person name="Meng A."/>
            <person name="Brown T."/>
            <person name="Cohen L."/>
        </authorList>
    </citation>
    <scope>NUCLEOTIDE SEQUENCE</scope>
    <source>
        <strain evidence="3">CCMP325</strain>
    </source>
</reference>
<proteinExistence type="predicted"/>
<feature type="region of interest" description="Disordered" evidence="1">
    <location>
        <begin position="297"/>
        <end position="367"/>
    </location>
</feature>
<accession>A0A7S0HVV3</accession>
<keyword evidence="2" id="KW-0472">Membrane</keyword>
<feature type="compositionally biased region" description="Basic and acidic residues" evidence="1">
    <location>
        <begin position="269"/>
        <end position="278"/>
    </location>
</feature>
<name>A0A7S0HVV3_9CRYP</name>
<feature type="region of interest" description="Disordered" evidence="1">
    <location>
        <begin position="171"/>
        <end position="284"/>
    </location>
</feature>
<feature type="compositionally biased region" description="Low complexity" evidence="1">
    <location>
        <begin position="231"/>
        <end position="268"/>
    </location>
</feature>
<gene>
    <name evidence="3" type="ORF">HPHI1048_LOCUS20249</name>
</gene>
<dbReference type="PROSITE" id="PS51257">
    <property type="entry name" value="PROKAR_LIPOPROTEIN"/>
    <property type="match status" value="1"/>
</dbReference>
<organism evidence="3">
    <name type="scientific">Hanusia phi</name>
    <dbReference type="NCBI Taxonomy" id="3032"/>
    <lineage>
        <taxon>Eukaryota</taxon>
        <taxon>Cryptophyceae</taxon>
        <taxon>Pyrenomonadales</taxon>
        <taxon>Geminigeraceae</taxon>
        <taxon>Hanusia</taxon>
    </lineage>
</organism>
<feature type="compositionally biased region" description="Basic and acidic residues" evidence="1">
    <location>
        <begin position="315"/>
        <end position="337"/>
    </location>
</feature>
<sequence length="380" mass="40336">MSDCAVRSLDPTVAHVDPVKRRRKLFAIFLAFFACACAALVAWMDNRRQGGGRNEFGEQLYGLSASDDEVGHVTNHVLQNLLAMVEEESSHGITRSVELEQTKADAGKKPCGNECLARRKIIAAKMKALRDEINHDFKAMTDFGHKAGYLPPPQSIKQQVMAGTLLGGKGDTGANAVAPPPFDPSKVLRSKSSSHSHLPSSKTSLISTTASAPSSLPSPDAQAAVDPPPTESDASSSSSASDDSSTSSLDSSLNVDDSSLSQSSSDSSLSDHDEEHSSHSSGDSAWAKAFSFIKKTDNPVVGSSNSRTHVHNHKAKDNDPLAAAENDKFLRGFEDPRTTSLSSKHGKHGSLLDPTSPLKKGSDPLKSAESDKFLRGFLGA</sequence>
<evidence type="ECO:0000256" key="1">
    <source>
        <dbReference type="SAM" id="MobiDB-lite"/>
    </source>
</evidence>
<keyword evidence="2" id="KW-1133">Transmembrane helix</keyword>
<protein>
    <submittedName>
        <fullName evidence="3">Uncharacterized protein</fullName>
    </submittedName>
</protein>
<dbReference type="EMBL" id="HBEO01029815">
    <property type="protein sequence ID" value="CAD8502076.1"/>
    <property type="molecule type" value="Transcribed_RNA"/>
</dbReference>
<evidence type="ECO:0000313" key="3">
    <source>
        <dbReference type="EMBL" id="CAD8502076.1"/>
    </source>
</evidence>
<feature type="transmembrane region" description="Helical" evidence="2">
    <location>
        <begin position="25"/>
        <end position="44"/>
    </location>
</feature>
<feature type="compositionally biased region" description="Low complexity" evidence="1">
    <location>
        <begin position="195"/>
        <end position="224"/>
    </location>
</feature>